<keyword evidence="1" id="KW-1133">Transmembrane helix</keyword>
<feature type="transmembrane region" description="Helical" evidence="1">
    <location>
        <begin position="173"/>
        <end position="200"/>
    </location>
</feature>
<name>A0ABP9GHN5_9FLAO</name>
<feature type="transmembrane region" description="Helical" evidence="1">
    <location>
        <begin position="212"/>
        <end position="230"/>
    </location>
</feature>
<feature type="transmembrane region" description="Helical" evidence="1">
    <location>
        <begin position="12"/>
        <end position="30"/>
    </location>
</feature>
<dbReference type="EMBL" id="BAABJJ010000018">
    <property type="protein sequence ID" value="GAA4942922.1"/>
    <property type="molecule type" value="Genomic_DNA"/>
</dbReference>
<comment type="caution">
    <text evidence="2">The sequence shown here is derived from an EMBL/GenBank/DDBJ whole genome shotgun (WGS) entry which is preliminary data.</text>
</comment>
<sequence>MTKYLSKPSFIAIAFLCVLLPKIYFLVLSYNNKLYTPEKVYAGGDGSHYLKIAKNINTFGVFSDNNSGTSTESATWRPPLWPYVLASGFYITNNPFGLIIAKSILELMLLIFAFSLIKRLENIKPIHFLIFVILFIEPYYLKYSTLFLSESLTSILVLLLALSFVLFSESKKYSIIIPLLSVITILCHPVSVFFVLALLVMYGLTNLKKHPIRVLTHAMLIVGLMVLWPLRNLQTFNQGLYLTASQGATFSKGWNENVITNYTNVDGDLADEGLNLKYVENLEGKAKNSTLELGKLYKEGTINYIKNLSFKDFFKIIFIKLKSNFNPFPEKPKEGGLESLAIVFRLLYVVLFSQCLFRIFKYRRFKIISEKDKVYLVVFSILIGQIFMAAYIYTGLRFNAIYGLALLFSFIYINTDFLFNVKEKFITTSKDIL</sequence>
<feature type="transmembrane region" description="Helical" evidence="1">
    <location>
        <begin position="374"/>
        <end position="394"/>
    </location>
</feature>
<evidence type="ECO:0000256" key="1">
    <source>
        <dbReference type="SAM" id="Phobius"/>
    </source>
</evidence>
<evidence type="ECO:0008006" key="4">
    <source>
        <dbReference type="Google" id="ProtNLM"/>
    </source>
</evidence>
<gene>
    <name evidence="2" type="ORF">GCM10023314_14970</name>
</gene>
<proteinExistence type="predicted"/>
<keyword evidence="1" id="KW-0472">Membrane</keyword>
<organism evidence="2 3">
    <name type="scientific">Algibacter agarivorans</name>
    <dbReference type="NCBI Taxonomy" id="1109741"/>
    <lineage>
        <taxon>Bacteria</taxon>
        <taxon>Pseudomonadati</taxon>
        <taxon>Bacteroidota</taxon>
        <taxon>Flavobacteriia</taxon>
        <taxon>Flavobacteriales</taxon>
        <taxon>Flavobacteriaceae</taxon>
        <taxon>Algibacter</taxon>
    </lineage>
</organism>
<feature type="transmembrane region" description="Helical" evidence="1">
    <location>
        <begin position="147"/>
        <end position="167"/>
    </location>
</feature>
<protein>
    <recommendedName>
        <fullName evidence="4">Dolichyl-phosphate-mannose-protein mannosyltransferase</fullName>
    </recommendedName>
</protein>
<reference evidence="3" key="1">
    <citation type="journal article" date="2019" name="Int. J. Syst. Evol. Microbiol.">
        <title>The Global Catalogue of Microorganisms (GCM) 10K type strain sequencing project: providing services to taxonomists for standard genome sequencing and annotation.</title>
        <authorList>
            <consortium name="The Broad Institute Genomics Platform"/>
            <consortium name="The Broad Institute Genome Sequencing Center for Infectious Disease"/>
            <person name="Wu L."/>
            <person name="Ma J."/>
        </authorList>
    </citation>
    <scope>NUCLEOTIDE SEQUENCE [LARGE SCALE GENOMIC DNA]</scope>
    <source>
        <strain evidence="3">JCM 18285</strain>
    </source>
</reference>
<keyword evidence="3" id="KW-1185">Reference proteome</keyword>
<keyword evidence="1" id="KW-0812">Transmembrane</keyword>
<dbReference type="Proteomes" id="UP001501302">
    <property type="component" value="Unassembled WGS sequence"/>
</dbReference>
<feature type="transmembrane region" description="Helical" evidence="1">
    <location>
        <begin position="123"/>
        <end position="140"/>
    </location>
</feature>
<dbReference type="RefSeq" id="WP_345191173.1">
    <property type="nucleotide sequence ID" value="NZ_BAABJJ010000018.1"/>
</dbReference>
<feature type="transmembrane region" description="Helical" evidence="1">
    <location>
        <begin position="96"/>
        <end position="117"/>
    </location>
</feature>
<accession>A0ABP9GHN5</accession>
<feature type="transmembrane region" description="Helical" evidence="1">
    <location>
        <begin position="400"/>
        <end position="419"/>
    </location>
</feature>
<evidence type="ECO:0000313" key="3">
    <source>
        <dbReference type="Proteomes" id="UP001501302"/>
    </source>
</evidence>
<evidence type="ECO:0000313" key="2">
    <source>
        <dbReference type="EMBL" id="GAA4942922.1"/>
    </source>
</evidence>